<dbReference type="InterPro" id="IPR005592">
    <property type="entry name" value="Mono/diacylglycerol_lipase_N"/>
</dbReference>
<sequence length="126" mass="14411">MPSHGGLVHHRILADLRSHGWNGHQRGVKIEQIGSPKRLSRGPAQAPATLLESIVMLSETLRFTYVETLGKWLIEDLAFNINYFMSKQVRICEVFKPNCDFECGWVFFCFWVCGKVEALGELRLCE</sequence>
<name>A0ABD1N7V1_9FABA</name>
<dbReference type="PANTHER" id="PTHR46023:SF6">
    <property type="entry name" value="LIPASE CLASS 3 FAMILY PROTEIN"/>
    <property type="match status" value="1"/>
</dbReference>
<dbReference type="EMBL" id="JBGMDY010000002">
    <property type="protein sequence ID" value="KAL2344190.1"/>
    <property type="molecule type" value="Genomic_DNA"/>
</dbReference>
<keyword evidence="3" id="KW-1185">Reference proteome</keyword>
<evidence type="ECO:0000313" key="2">
    <source>
        <dbReference type="EMBL" id="KAL2344190.1"/>
    </source>
</evidence>
<reference evidence="2 3" key="1">
    <citation type="submission" date="2024-08" db="EMBL/GenBank/DDBJ databases">
        <title>Insights into the chromosomal genome structure of Flemingia macrophylla.</title>
        <authorList>
            <person name="Ding Y."/>
            <person name="Zhao Y."/>
            <person name="Bi W."/>
            <person name="Wu M."/>
            <person name="Zhao G."/>
            <person name="Gong Y."/>
            <person name="Li W."/>
            <person name="Zhang P."/>
        </authorList>
    </citation>
    <scope>NUCLEOTIDE SEQUENCE [LARGE SCALE GENOMIC DNA]</scope>
    <source>
        <strain evidence="2">DYQJB</strain>
        <tissue evidence="2">Leaf</tissue>
    </source>
</reference>
<feature type="domain" description="Mono-/di-acylglycerol lipase N-terminal" evidence="1">
    <location>
        <begin position="39"/>
        <end position="88"/>
    </location>
</feature>
<proteinExistence type="predicted"/>
<evidence type="ECO:0000313" key="3">
    <source>
        <dbReference type="Proteomes" id="UP001603857"/>
    </source>
</evidence>
<dbReference type="AlphaFoldDB" id="A0ABD1N7V1"/>
<dbReference type="PANTHER" id="PTHR46023">
    <property type="entry name" value="LIPASE CLASS 3 PROTEIN-LIKE"/>
    <property type="match status" value="1"/>
</dbReference>
<dbReference type="Pfam" id="PF03893">
    <property type="entry name" value="Lipase3_N"/>
    <property type="match status" value="1"/>
</dbReference>
<protein>
    <recommendedName>
        <fullName evidence="1">Mono-/di-acylglycerol lipase N-terminal domain-containing protein</fullName>
    </recommendedName>
</protein>
<organism evidence="2 3">
    <name type="scientific">Flemingia macrophylla</name>
    <dbReference type="NCBI Taxonomy" id="520843"/>
    <lineage>
        <taxon>Eukaryota</taxon>
        <taxon>Viridiplantae</taxon>
        <taxon>Streptophyta</taxon>
        <taxon>Embryophyta</taxon>
        <taxon>Tracheophyta</taxon>
        <taxon>Spermatophyta</taxon>
        <taxon>Magnoliopsida</taxon>
        <taxon>eudicotyledons</taxon>
        <taxon>Gunneridae</taxon>
        <taxon>Pentapetalae</taxon>
        <taxon>rosids</taxon>
        <taxon>fabids</taxon>
        <taxon>Fabales</taxon>
        <taxon>Fabaceae</taxon>
        <taxon>Papilionoideae</taxon>
        <taxon>50 kb inversion clade</taxon>
        <taxon>NPAAA clade</taxon>
        <taxon>indigoferoid/millettioid clade</taxon>
        <taxon>Phaseoleae</taxon>
        <taxon>Flemingia</taxon>
    </lineage>
</organism>
<evidence type="ECO:0000259" key="1">
    <source>
        <dbReference type="Pfam" id="PF03893"/>
    </source>
</evidence>
<accession>A0ABD1N7V1</accession>
<comment type="caution">
    <text evidence="2">The sequence shown here is derived from an EMBL/GenBank/DDBJ whole genome shotgun (WGS) entry which is preliminary data.</text>
</comment>
<dbReference type="Proteomes" id="UP001603857">
    <property type="component" value="Unassembled WGS sequence"/>
</dbReference>
<gene>
    <name evidence="2" type="ORF">Fmac_005475</name>
</gene>